<keyword evidence="2" id="KW-0808">Transferase</keyword>
<dbReference type="Gene3D" id="3.90.550.10">
    <property type="entry name" value="Spore Coat Polysaccharide Biosynthesis Protein SpsA, Chain A"/>
    <property type="match status" value="1"/>
</dbReference>
<dbReference type="InterPro" id="IPR001173">
    <property type="entry name" value="Glyco_trans_2-like"/>
</dbReference>
<accession>A0A398BP80</accession>
<comment type="caution">
    <text evidence="2">The sequence shown here is derived from an EMBL/GenBank/DDBJ whole genome shotgun (WGS) entry which is preliminary data.</text>
</comment>
<evidence type="ECO:0000259" key="1">
    <source>
        <dbReference type="Pfam" id="PF00535"/>
    </source>
</evidence>
<dbReference type="SUPFAM" id="SSF53448">
    <property type="entry name" value="Nucleotide-diphospho-sugar transferases"/>
    <property type="match status" value="1"/>
</dbReference>
<protein>
    <submittedName>
        <fullName evidence="2">Glycosyltransferase family 2 protein</fullName>
    </submittedName>
</protein>
<keyword evidence="3" id="KW-1185">Reference proteome</keyword>
<dbReference type="AlphaFoldDB" id="A0A398BP80"/>
<sequence length="424" mass="45733">MSREMPLGFVVTSYNILPYIDRCLDSLAACVRPGDRVVLVDDGSSDGSAERIAERAAAGLGAGVTVTPVLFGTNTIGGVGIAGNTGMAEVLADPALAGLFFVDGDDWLEAPGFHACRAAFERSGADILIGNYAEYDEAKDSHRRPADAARWARVPALRRGGTGEAARDLALAMIAVPWRKFYRSDFLRRHGLRFPEGRFFFEDNPFHWAVCLKAESIAFHDALLCQHRINRPGQTMASTGAELAAFFDHYRTIRGLLPTGDETARAGTALDWLLNNMAWHVERLAPSAYWAYAGRAAQVLAEVPEPVWQAAAERFASTQIGAVAGALRRGDVPGVVAVWAASRTQSLLSGVQSHLRRLETALADQGQRTGALERQMRIGQEIARYAALRDLPMPDLPPALPASLLPEMAPEMAGEDGDAGPLQS</sequence>
<name>A0A398BP80_9RHOB</name>
<proteinExistence type="predicted"/>
<gene>
    <name evidence="2" type="ORF">D2N39_18455</name>
</gene>
<feature type="domain" description="Glycosyltransferase 2-like" evidence="1">
    <location>
        <begin position="10"/>
        <end position="159"/>
    </location>
</feature>
<dbReference type="InterPro" id="IPR029044">
    <property type="entry name" value="Nucleotide-diphossugar_trans"/>
</dbReference>
<dbReference type="CDD" id="cd00761">
    <property type="entry name" value="Glyco_tranf_GTA_type"/>
    <property type="match status" value="1"/>
</dbReference>
<dbReference type="Proteomes" id="UP000266649">
    <property type="component" value="Unassembled WGS sequence"/>
</dbReference>
<dbReference type="OrthoDB" id="5291101at2"/>
<dbReference type="PANTHER" id="PTHR22916:SF3">
    <property type="entry name" value="UDP-GLCNAC:BETAGAL BETA-1,3-N-ACETYLGLUCOSAMINYLTRANSFERASE-LIKE PROTEIN 1"/>
    <property type="match status" value="1"/>
</dbReference>
<evidence type="ECO:0000313" key="2">
    <source>
        <dbReference type="EMBL" id="RID90348.1"/>
    </source>
</evidence>
<evidence type="ECO:0000313" key="3">
    <source>
        <dbReference type="Proteomes" id="UP000266649"/>
    </source>
</evidence>
<dbReference type="PANTHER" id="PTHR22916">
    <property type="entry name" value="GLYCOSYLTRANSFERASE"/>
    <property type="match status" value="1"/>
</dbReference>
<dbReference type="EMBL" id="QXXQ01000014">
    <property type="protein sequence ID" value="RID90348.1"/>
    <property type="molecule type" value="Genomic_DNA"/>
</dbReference>
<organism evidence="2 3">
    <name type="scientific">Gemmobacter lutimaris</name>
    <dbReference type="NCBI Taxonomy" id="2306023"/>
    <lineage>
        <taxon>Bacteria</taxon>
        <taxon>Pseudomonadati</taxon>
        <taxon>Pseudomonadota</taxon>
        <taxon>Alphaproteobacteria</taxon>
        <taxon>Rhodobacterales</taxon>
        <taxon>Paracoccaceae</taxon>
        <taxon>Gemmobacter</taxon>
    </lineage>
</organism>
<dbReference type="RefSeq" id="WP_119136251.1">
    <property type="nucleotide sequence ID" value="NZ_QXXQ01000014.1"/>
</dbReference>
<reference evidence="2 3" key="1">
    <citation type="submission" date="2018-09" db="EMBL/GenBank/DDBJ databases">
        <title>Gemmobacter lutimaris sp. nov., a marine bacterium isolated from tidal flat.</title>
        <authorList>
            <person name="Lee D.W."/>
            <person name="Yoo Y."/>
            <person name="Kim J.-J."/>
            <person name="Kim B.S."/>
        </authorList>
    </citation>
    <scope>NUCLEOTIDE SEQUENCE [LARGE SCALE GENOMIC DNA]</scope>
    <source>
        <strain evidence="2 3">YJ-T1-11</strain>
    </source>
</reference>
<dbReference type="GO" id="GO:0016758">
    <property type="term" value="F:hexosyltransferase activity"/>
    <property type="evidence" value="ECO:0007669"/>
    <property type="project" value="UniProtKB-ARBA"/>
</dbReference>
<dbReference type="Pfam" id="PF00535">
    <property type="entry name" value="Glycos_transf_2"/>
    <property type="match status" value="1"/>
</dbReference>